<evidence type="ECO:0000256" key="4">
    <source>
        <dbReference type="ARBA" id="ARBA00022692"/>
    </source>
</evidence>
<dbReference type="RefSeq" id="WP_142830328.1">
    <property type="nucleotide sequence ID" value="NZ_JAUSWB010000005.1"/>
</dbReference>
<evidence type="ECO:0000256" key="12">
    <source>
        <dbReference type="HAMAP-Rule" id="MF_01811"/>
    </source>
</evidence>
<dbReference type="InterPro" id="IPR028055">
    <property type="entry name" value="YidC/Oxa/ALB_C"/>
</dbReference>
<evidence type="ECO:0000256" key="7">
    <source>
        <dbReference type="ARBA" id="ARBA00022989"/>
    </source>
</evidence>
<evidence type="ECO:0000256" key="10">
    <source>
        <dbReference type="ARBA" id="ARBA00023186"/>
    </source>
</evidence>
<comment type="subcellular location">
    <subcellularLocation>
        <location evidence="1 12">Cell membrane</location>
        <topology evidence="1 12">Multi-pass membrane protein</topology>
    </subcellularLocation>
</comment>
<keyword evidence="11 12" id="KW-0449">Lipoprotein</keyword>
<dbReference type="PANTHER" id="PTHR12428:SF65">
    <property type="entry name" value="CYTOCHROME C OXIDASE ASSEMBLY PROTEIN COX18, MITOCHONDRIAL"/>
    <property type="match status" value="1"/>
</dbReference>
<keyword evidence="15" id="KW-1185">Reference proteome</keyword>
<comment type="similarity">
    <text evidence="12">Belongs to the OXA1/ALB3/YidC family. Type 2 subfamily.</text>
</comment>
<keyword evidence="6 12" id="KW-0653">Protein transport</keyword>
<evidence type="ECO:0000259" key="13">
    <source>
        <dbReference type="Pfam" id="PF02096"/>
    </source>
</evidence>
<dbReference type="HAMAP" id="MF_01811">
    <property type="entry name" value="YidC_type2"/>
    <property type="match status" value="1"/>
</dbReference>
<evidence type="ECO:0000256" key="9">
    <source>
        <dbReference type="ARBA" id="ARBA00023139"/>
    </source>
</evidence>
<keyword evidence="5 12" id="KW-0732">Signal</keyword>
<dbReference type="EMBL" id="JAUSWB010000005">
    <property type="protein sequence ID" value="MDQ0429167.1"/>
    <property type="molecule type" value="Genomic_DNA"/>
</dbReference>
<feature type="transmembrane region" description="Helical" evidence="12">
    <location>
        <begin position="202"/>
        <end position="225"/>
    </location>
</feature>
<organism evidence="14 15">
    <name type="scientific">Planomicrobium stackebrandtii</name>
    <dbReference type="NCBI Taxonomy" id="253160"/>
    <lineage>
        <taxon>Bacteria</taxon>
        <taxon>Bacillati</taxon>
        <taxon>Bacillota</taxon>
        <taxon>Bacilli</taxon>
        <taxon>Bacillales</taxon>
        <taxon>Caryophanaceae</taxon>
        <taxon>Planomicrobium</taxon>
    </lineage>
</organism>
<reference evidence="14 15" key="1">
    <citation type="submission" date="2023-07" db="EMBL/GenBank/DDBJ databases">
        <title>Genomic Encyclopedia of Type Strains, Phase IV (KMG-IV): sequencing the most valuable type-strain genomes for metagenomic binning, comparative biology and taxonomic classification.</title>
        <authorList>
            <person name="Goeker M."/>
        </authorList>
    </citation>
    <scope>NUCLEOTIDE SEQUENCE [LARGE SCALE GENOMIC DNA]</scope>
    <source>
        <strain evidence="14 15">DSM 16419</strain>
    </source>
</reference>
<evidence type="ECO:0000256" key="11">
    <source>
        <dbReference type="ARBA" id="ARBA00023288"/>
    </source>
</evidence>
<evidence type="ECO:0000256" key="6">
    <source>
        <dbReference type="ARBA" id="ARBA00022927"/>
    </source>
</evidence>
<sequence>MNKKLVLLISLIAVTLLLSGCTEFDQPISDQSEGFWNEFIVWPLVSAIVFFKDLLGTYGFGIIAVTVIIRLVMLPLMIKQTKSSKRMQEVQPELVKLKEKYKSKDAVTQQKYQKEMMALFQEKGVNPMAGCLPVLIQMPVLIGFYHAISRMNSTPEIDLGAFLIFPLAEPSIILAIIAGLMQFIVLRTGPSMDNPQMKIMMYFMPVMIIGFGIVLPSALTLYWVIGNIISLIQNLFIYRPWEKTAAVQQPVKTKAGGVKK</sequence>
<keyword evidence="4 12" id="KW-0812">Transmembrane</keyword>
<feature type="transmembrane region" description="Helical" evidence="12">
    <location>
        <begin position="58"/>
        <end position="78"/>
    </location>
</feature>
<proteinExistence type="inferred from homology"/>
<dbReference type="InterPro" id="IPR001708">
    <property type="entry name" value="YidC/ALB3/OXA1/COX18"/>
</dbReference>
<dbReference type="PROSITE" id="PS51257">
    <property type="entry name" value="PROKAR_LIPOPROTEIN"/>
    <property type="match status" value="1"/>
</dbReference>
<dbReference type="Pfam" id="PF02096">
    <property type="entry name" value="60KD_IMP"/>
    <property type="match status" value="1"/>
</dbReference>
<name>A0ABU0GUY8_9BACL</name>
<feature type="transmembrane region" description="Helical" evidence="12">
    <location>
        <begin position="124"/>
        <end position="148"/>
    </location>
</feature>
<accession>A0ABU0GUY8</accession>
<keyword evidence="2 12" id="KW-0813">Transport</keyword>
<protein>
    <recommendedName>
        <fullName evidence="12">Membrane protein insertase YidC</fullName>
    </recommendedName>
    <alternativeName>
        <fullName evidence="12">Foldase YidC</fullName>
    </alternativeName>
    <alternativeName>
        <fullName evidence="12">Membrane integrase YidC</fullName>
    </alternativeName>
    <alternativeName>
        <fullName evidence="12">Membrane protein YidC</fullName>
    </alternativeName>
</protein>
<comment type="caution">
    <text evidence="14">The sequence shown here is derived from an EMBL/GenBank/DDBJ whole genome shotgun (WGS) entry which is preliminary data.</text>
</comment>
<dbReference type="CDD" id="cd20070">
    <property type="entry name" value="5TM_YidC_Alb3"/>
    <property type="match status" value="1"/>
</dbReference>
<evidence type="ECO:0000256" key="2">
    <source>
        <dbReference type="ARBA" id="ARBA00022448"/>
    </source>
</evidence>
<dbReference type="NCBIfam" id="TIGR03592">
    <property type="entry name" value="yidC_oxa1_cterm"/>
    <property type="match status" value="1"/>
</dbReference>
<evidence type="ECO:0000313" key="14">
    <source>
        <dbReference type="EMBL" id="MDQ0429167.1"/>
    </source>
</evidence>
<evidence type="ECO:0000256" key="5">
    <source>
        <dbReference type="ARBA" id="ARBA00022729"/>
    </source>
</evidence>
<feature type="domain" description="Membrane insertase YidC/Oxa/ALB C-terminal" evidence="13">
    <location>
        <begin position="58"/>
        <end position="239"/>
    </location>
</feature>
<dbReference type="Proteomes" id="UP001241988">
    <property type="component" value="Unassembled WGS sequence"/>
</dbReference>
<dbReference type="InterPro" id="IPR023060">
    <property type="entry name" value="YidC/YidC1/YidC2_Firmicutes"/>
</dbReference>
<dbReference type="PANTHER" id="PTHR12428">
    <property type="entry name" value="OXA1"/>
    <property type="match status" value="1"/>
</dbReference>
<evidence type="ECO:0000256" key="1">
    <source>
        <dbReference type="ARBA" id="ARBA00004651"/>
    </source>
</evidence>
<evidence type="ECO:0000256" key="8">
    <source>
        <dbReference type="ARBA" id="ARBA00023136"/>
    </source>
</evidence>
<comment type="function">
    <text evidence="12">Required for the insertion and/or proper folding and/or complex formation of integral membrane proteins into the membrane. Involved in integration of membrane proteins that insert both dependently and independently of the Sec translocase complex, as well as at least some lipoproteins.</text>
</comment>
<dbReference type="InterPro" id="IPR047196">
    <property type="entry name" value="YidC_ALB_C"/>
</dbReference>
<gene>
    <name evidence="12" type="primary">yidC</name>
    <name evidence="14" type="ORF">QOZ98_001995</name>
</gene>
<evidence type="ECO:0000256" key="3">
    <source>
        <dbReference type="ARBA" id="ARBA00022475"/>
    </source>
</evidence>
<keyword evidence="3 12" id="KW-1003">Cell membrane</keyword>
<keyword evidence="8 12" id="KW-0472">Membrane</keyword>
<keyword evidence="10 12" id="KW-0143">Chaperone</keyword>
<feature type="transmembrane region" description="Helical" evidence="12">
    <location>
        <begin position="160"/>
        <end position="181"/>
    </location>
</feature>
<keyword evidence="9" id="KW-0564">Palmitate</keyword>
<keyword evidence="7 12" id="KW-1133">Transmembrane helix</keyword>
<evidence type="ECO:0000313" key="15">
    <source>
        <dbReference type="Proteomes" id="UP001241988"/>
    </source>
</evidence>